<organism evidence="2 3">
    <name type="scientific">Suillus subaureus</name>
    <dbReference type="NCBI Taxonomy" id="48587"/>
    <lineage>
        <taxon>Eukaryota</taxon>
        <taxon>Fungi</taxon>
        <taxon>Dikarya</taxon>
        <taxon>Basidiomycota</taxon>
        <taxon>Agaricomycotina</taxon>
        <taxon>Agaricomycetes</taxon>
        <taxon>Agaricomycetidae</taxon>
        <taxon>Boletales</taxon>
        <taxon>Suillineae</taxon>
        <taxon>Suillaceae</taxon>
        <taxon>Suillus</taxon>
    </lineage>
</organism>
<proteinExistence type="predicted"/>
<keyword evidence="3" id="KW-1185">Reference proteome</keyword>
<dbReference type="GeneID" id="64624433"/>
<evidence type="ECO:0000313" key="2">
    <source>
        <dbReference type="EMBL" id="KAG1821943.1"/>
    </source>
</evidence>
<dbReference type="InterPro" id="IPR049233">
    <property type="entry name" value="DUF6830"/>
</dbReference>
<accession>A0A9P7EHE5</accession>
<comment type="caution">
    <text evidence="2">The sequence shown here is derived from an EMBL/GenBank/DDBJ whole genome shotgun (WGS) entry which is preliminary data.</text>
</comment>
<evidence type="ECO:0000259" key="1">
    <source>
        <dbReference type="Pfam" id="PF20722"/>
    </source>
</evidence>
<protein>
    <recommendedName>
        <fullName evidence="1">DUF6830 domain-containing protein</fullName>
    </recommendedName>
</protein>
<dbReference type="AlphaFoldDB" id="A0A9P7EHE5"/>
<dbReference type="RefSeq" id="XP_041196683.1">
    <property type="nucleotide sequence ID" value="XM_041330416.1"/>
</dbReference>
<dbReference type="OrthoDB" id="2688098at2759"/>
<evidence type="ECO:0000313" key="3">
    <source>
        <dbReference type="Proteomes" id="UP000807769"/>
    </source>
</evidence>
<dbReference type="Pfam" id="PF20722">
    <property type="entry name" value="DUF6830"/>
    <property type="match status" value="1"/>
</dbReference>
<name>A0A9P7EHE5_9AGAM</name>
<feature type="domain" description="DUF6830" evidence="1">
    <location>
        <begin position="67"/>
        <end position="173"/>
    </location>
</feature>
<dbReference type="EMBL" id="JABBWG010000006">
    <property type="protein sequence ID" value="KAG1821943.1"/>
    <property type="molecule type" value="Genomic_DNA"/>
</dbReference>
<dbReference type="Proteomes" id="UP000807769">
    <property type="component" value="Unassembled WGS sequence"/>
</dbReference>
<reference evidence="2" key="1">
    <citation type="journal article" date="2020" name="New Phytol.">
        <title>Comparative genomics reveals dynamic genome evolution in host specialist ectomycorrhizal fungi.</title>
        <authorList>
            <person name="Lofgren L.A."/>
            <person name="Nguyen N.H."/>
            <person name="Vilgalys R."/>
            <person name="Ruytinx J."/>
            <person name="Liao H.L."/>
            <person name="Branco S."/>
            <person name="Kuo A."/>
            <person name="LaButti K."/>
            <person name="Lipzen A."/>
            <person name="Andreopoulos W."/>
            <person name="Pangilinan J."/>
            <person name="Riley R."/>
            <person name="Hundley H."/>
            <person name="Na H."/>
            <person name="Barry K."/>
            <person name="Grigoriev I.V."/>
            <person name="Stajich J.E."/>
            <person name="Kennedy P.G."/>
        </authorList>
    </citation>
    <scope>NUCLEOTIDE SEQUENCE</scope>
    <source>
        <strain evidence="2">MN1</strain>
    </source>
</reference>
<sequence length="212" mass="24364">MHCFNLYTLLQMHSTPLLNAIMTEDDIIAETDPTLTWIAHVLPNQQYHFHGPHPIHNHFLKGILSAEAKAAFQVMITPDQKSSTLHNLQCRYSLPDFTVIFMEYINKMLQHDLTTSWNSQRDSVQMWNKFHIQLVSTFQSQVIMPSQITQAYPPSEVFPLGNCDAVFVQLSESNGVKNHAQRRERLTQRGLASAHMLCPLPEYVSFISEEVQ</sequence>
<gene>
    <name evidence="2" type="ORF">BJ212DRAFT_1264438</name>
</gene>